<sequence>MNIYFSAAIRGGRAEQPTYKIIAEALATHGTVLTDHIADETLTQRGETELTDKEIYMREMERIGSADIVVTELSVPSLGVGYVLGRALQLKKTVLAVYQGAHSDNLSAMIKGDARITVVTYQTDEELVNAIDAFFKNN</sequence>
<dbReference type="GO" id="GO:0016740">
    <property type="term" value="F:transferase activity"/>
    <property type="evidence" value="ECO:0007669"/>
    <property type="project" value="UniProtKB-KW"/>
</dbReference>
<dbReference type="PANTHER" id="PTHR15364:SF0">
    <property type="entry name" value="2'-DEOXYNUCLEOSIDE 5'-PHOSPHATE N-HYDROLASE 1"/>
    <property type="match status" value="1"/>
</dbReference>
<name>A0A2M6W0I7_9BACT</name>
<feature type="binding site" evidence="6">
    <location>
        <begin position="107"/>
        <end position="109"/>
    </location>
    <ligand>
        <name>substrate</name>
        <note>ligand shared between homodimeric partners</note>
    </ligand>
</feature>
<dbReference type="Proteomes" id="UP000229362">
    <property type="component" value="Unassembled WGS sequence"/>
</dbReference>
<dbReference type="InterPro" id="IPR051239">
    <property type="entry name" value="2'-dNMP_N-hydrolase"/>
</dbReference>
<organism evidence="7 8">
    <name type="scientific">Candidatus Magasanikbacteria bacterium CG10_big_fil_rev_8_21_14_0_10_43_6</name>
    <dbReference type="NCBI Taxonomy" id="1974650"/>
    <lineage>
        <taxon>Bacteria</taxon>
        <taxon>Candidatus Magasanikiibacteriota</taxon>
    </lineage>
</organism>
<dbReference type="GO" id="GO:0009159">
    <property type="term" value="P:deoxyribonucleoside monophosphate catabolic process"/>
    <property type="evidence" value="ECO:0007669"/>
    <property type="project" value="InterPro"/>
</dbReference>
<accession>A0A2M6W0I7</accession>
<keyword evidence="2 6" id="KW-0378">Hydrolase</keyword>
<dbReference type="GO" id="GO:0009116">
    <property type="term" value="P:nucleoside metabolic process"/>
    <property type="evidence" value="ECO:0007669"/>
    <property type="project" value="UniProtKB-UniRule"/>
</dbReference>
<dbReference type="HAMAP" id="MF_03036">
    <property type="entry name" value="Nuc_phosphate_hydrolase"/>
    <property type="match status" value="1"/>
</dbReference>
<dbReference type="EC" id="3.2.2.-" evidence="6"/>
<comment type="similarity">
    <text evidence="6">Belongs to the 2'-deoxynucleoside 5'-phosphate N-hydrolase 1 family.</text>
</comment>
<evidence type="ECO:0000313" key="7">
    <source>
        <dbReference type="EMBL" id="PIT86245.1"/>
    </source>
</evidence>
<evidence type="ECO:0000256" key="2">
    <source>
        <dbReference type="ARBA" id="ARBA00022801"/>
    </source>
</evidence>
<evidence type="ECO:0000256" key="1">
    <source>
        <dbReference type="ARBA" id="ARBA00011407"/>
    </source>
</evidence>
<evidence type="ECO:0000256" key="5">
    <source>
        <dbReference type="ARBA" id="ARBA00047460"/>
    </source>
</evidence>
<dbReference type="InterPro" id="IPR007710">
    <property type="entry name" value="Nucleoside_deoxyribTrfase"/>
</dbReference>
<dbReference type="SUPFAM" id="SSF52309">
    <property type="entry name" value="N-(deoxy)ribosyltransferase-like"/>
    <property type="match status" value="1"/>
</dbReference>
<dbReference type="InterPro" id="IPR028607">
    <property type="entry name" value="DNPH1"/>
</dbReference>
<dbReference type="Gene3D" id="3.40.50.450">
    <property type="match status" value="1"/>
</dbReference>
<keyword evidence="4 6" id="KW-0326">Glycosidase</keyword>
<dbReference type="GO" id="GO:0070694">
    <property type="term" value="F:5-hydroxymethyl-dUMP N-hydrolase activity"/>
    <property type="evidence" value="ECO:0007669"/>
    <property type="project" value="InterPro"/>
</dbReference>
<evidence type="ECO:0000256" key="4">
    <source>
        <dbReference type="ARBA" id="ARBA00023295"/>
    </source>
</evidence>
<dbReference type="AlphaFoldDB" id="A0A2M6W0I7"/>
<evidence type="ECO:0000256" key="6">
    <source>
        <dbReference type="HAMAP-Rule" id="MF_03036"/>
    </source>
</evidence>
<dbReference type="GO" id="GO:0009117">
    <property type="term" value="P:nucleotide metabolic process"/>
    <property type="evidence" value="ECO:0007669"/>
    <property type="project" value="UniProtKB-KW"/>
</dbReference>
<dbReference type="EMBL" id="PFBZ01000183">
    <property type="protein sequence ID" value="PIT86245.1"/>
    <property type="molecule type" value="Genomic_DNA"/>
</dbReference>
<proteinExistence type="inferred from homology"/>
<feature type="binding site" description="in other chain" evidence="6">
    <location>
        <position position="19"/>
    </location>
    <ligand>
        <name>substrate</name>
        <note>ligand shared between homodimeric partners</note>
    </ligand>
</feature>
<comment type="function">
    <text evidence="6">Catalyzes the cleavage of the N-glycosidic bond of deoxyribonucleoside 5'-monophosphates to yield deoxyribose 5-phosphate and a purine or pyrimidine base.</text>
</comment>
<evidence type="ECO:0000256" key="3">
    <source>
        <dbReference type="ARBA" id="ARBA00023080"/>
    </source>
</evidence>
<evidence type="ECO:0000313" key="8">
    <source>
        <dbReference type="Proteomes" id="UP000229362"/>
    </source>
</evidence>
<comment type="caution">
    <text evidence="7">The sequence shown here is derived from an EMBL/GenBank/DDBJ whole genome shotgun (WGS) entry which is preliminary data.</text>
</comment>
<keyword evidence="3 6" id="KW-0546">Nucleotide metabolism</keyword>
<dbReference type="PANTHER" id="PTHR15364">
    <property type="entry name" value="2'-DEOXYNUCLEOSIDE 5'-PHOSPHATE N-HYDROLASE 1"/>
    <property type="match status" value="1"/>
</dbReference>
<comment type="caution">
    <text evidence="6">Lacks conserved residue(s) required for the propagation of feature annotation.</text>
</comment>
<comment type="catalytic activity">
    <reaction evidence="5">
        <text>5-hydroxymethyl-dUMP + H2O = 5-hydroxymethyluracil + 2-deoxy-D-ribose 5-phosphate</text>
        <dbReference type="Rhea" id="RHEA:77099"/>
        <dbReference type="ChEBI" id="CHEBI:15377"/>
        <dbReference type="ChEBI" id="CHEBI:16964"/>
        <dbReference type="ChEBI" id="CHEBI:62877"/>
        <dbReference type="ChEBI" id="CHEBI:90409"/>
    </reaction>
    <physiologicalReaction direction="left-to-right" evidence="5">
        <dbReference type="Rhea" id="RHEA:77100"/>
    </physiologicalReaction>
</comment>
<comment type="catalytic activity">
    <reaction evidence="6">
        <text>a pyrimidine 2'-deoxyribonucleoside 5'-phosphate + H2O = a pyrimidine nucleobase + 2-deoxy-D-ribose 5-phosphate</text>
        <dbReference type="Rhea" id="RHEA:57852"/>
        <dbReference type="ChEBI" id="CHEBI:15377"/>
        <dbReference type="ChEBI" id="CHEBI:26432"/>
        <dbReference type="ChEBI" id="CHEBI:62877"/>
        <dbReference type="ChEBI" id="CHEBI:142209"/>
    </reaction>
</comment>
<keyword evidence="7" id="KW-0808">Transferase</keyword>
<comment type="catalytic activity">
    <reaction evidence="6">
        <text>a purine 2'-deoxyribonucleoside 5'-phosphate + H2O = a purine nucleobase + 2-deoxy-D-ribose 5-phosphate</text>
        <dbReference type="Rhea" id="RHEA:51132"/>
        <dbReference type="ChEBI" id="CHEBI:15377"/>
        <dbReference type="ChEBI" id="CHEBI:26386"/>
        <dbReference type="ChEBI" id="CHEBI:62877"/>
        <dbReference type="ChEBI" id="CHEBI:142198"/>
    </reaction>
</comment>
<dbReference type="Pfam" id="PF05014">
    <property type="entry name" value="Nuc_deoxyrib_tr"/>
    <property type="match status" value="1"/>
</dbReference>
<protein>
    <recommendedName>
        <fullName evidence="6">Putative 2'-deoxynucleoside 5'-phosphate N-hydrolase 1</fullName>
        <ecNumber evidence="6">3.2.2.-</ecNumber>
    </recommendedName>
</protein>
<gene>
    <name evidence="7" type="ORF">COU33_04220</name>
</gene>
<comment type="subunit">
    <text evidence="1 6">Monomer and homodimer.</text>
</comment>
<reference evidence="8" key="1">
    <citation type="submission" date="2017-09" db="EMBL/GenBank/DDBJ databases">
        <title>Depth-based differentiation of microbial function through sediment-hosted aquifers and enrichment of novel symbionts in the deep terrestrial subsurface.</title>
        <authorList>
            <person name="Probst A.J."/>
            <person name="Ladd B."/>
            <person name="Jarett J.K."/>
            <person name="Geller-Mcgrath D.E."/>
            <person name="Sieber C.M.K."/>
            <person name="Emerson J.B."/>
            <person name="Anantharaman K."/>
            <person name="Thomas B.C."/>
            <person name="Malmstrom R."/>
            <person name="Stieglmeier M."/>
            <person name="Klingl A."/>
            <person name="Woyke T."/>
            <person name="Ryan C.M."/>
            <person name="Banfield J.F."/>
        </authorList>
    </citation>
    <scope>NUCLEOTIDE SEQUENCE [LARGE SCALE GENOMIC DNA]</scope>
</reference>